<evidence type="ECO:0000313" key="1">
    <source>
        <dbReference type="EMBL" id="KAL3529799.1"/>
    </source>
</evidence>
<accession>A0ABD3ADH5</accession>
<dbReference type="Proteomes" id="UP001630127">
    <property type="component" value="Unassembled WGS sequence"/>
</dbReference>
<comment type="caution">
    <text evidence="1">The sequence shown here is derived from an EMBL/GenBank/DDBJ whole genome shotgun (WGS) entry which is preliminary data.</text>
</comment>
<protein>
    <submittedName>
        <fullName evidence="1">Uncharacterized protein</fullName>
    </submittedName>
</protein>
<evidence type="ECO:0000313" key="2">
    <source>
        <dbReference type="Proteomes" id="UP001630127"/>
    </source>
</evidence>
<dbReference type="EMBL" id="JBJUIK010000004">
    <property type="protein sequence ID" value="KAL3529799.1"/>
    <property type="molecule type" value="Genomic_DNA"/>
</dbReference>
<keyword evidence="2" id="KW-1185">Reference proteome</keyword>
<sequence length="106" mass="11779">MMTTMTEFMMMMKKWKGKTLMGFKKLKKRLIFLCFATRVLPVSGAATDMDSSAMDGIEGVGPHGLYIPGSEIASEYLSLLLRKHYLLATLSTREINGSCFCEASDP</sequence>
<reference evidence="1 2" key="1">
    <citation type="submission" date="2024-11" db="EMBL/GenBank/DDBJ databases">
        <title>A near-complete genome assembly of Cinchona calisaya.</title>
        <authorList>
            <person name="Lian D.C."/>
            <person name="Zhao X.W."/>
            <person name="Wei L."/>
        </authorList>
    </citation>
    <scope>NUCLEOTIDE SEQUENCE [LARGE SCALE GENOMIC DNA]</scope>
    <source>
        <tissue evidence="1">Nenye</tissue>
    </source>
</reference>
<gene>
    <name evidence="1" type="ORF">ACH5RR_009121</name>
</gene>
<name>A0ABD3ADH5_9GENT</name>
<organism evidence="1 2">
    <name type="scientific">Cinchona calisaya</name>
    <dbReference type="NCBI Taxonomy" id="153742"/>
    <lineage>
        <taxon>Eukaryota</taxon>
        <taxon>Viridiplantae</taxon>
        <taxon>Streptophyta</taxon>
        <taxon>Embryophyta</taxon>
        <taxon>Tracheophyta</taxon>
        <taxon>Spermatophyta</taxon>
        <taxon>Magnoliopsida</taxon>
        <taxon>eudicotyledons</taxon>
        <taxon>Gunneridae</taxon>
        <taxon>Pentapetalae</taxon>
        <taxon>asterids</taxon>
        <taxon>lamiids</taxon>
        <taxon>Gentianales</taxon>
        <taxon>Rubiaceae</taxon>
        <taxon>Cinchonoideae</taxon>
        <taxon>Cinchoneae</taxon>
        <taxon>Cinchona</taxon>
    </lineage>
</organism>
<proteinExistence type="predicted"/>
<dbReference type="AlphaFoldDB" id="A0ABD3ADH5"/>